<sequence>MRDPGYLLRAVFGTWRSYRHRFVPWVALNLARNRRTTRYVPEGCTDKVKSDAEVYSTLVKVFQAFFIGDLSRQTDLLNLLSETTQCVYGRPAAEMIKARAPEDIFQQAEDIMYDCLGFCIGRGPSTISTAGAGVFVCRGRVCKGAVVSMYPGTVYQNYEPIFFQSIGNPFIFRCLDGILIDGNDKGISKSVYRSCSRRDSLGPLILCDATWLTPLPQNPLAVAQYVNNCSNEHDANVCYQEFDVPETLPVELRQYLPNTNYSHDLHGPLRCVILVALRDIDCGEELFSNYFTLVR</sequence>
<protein>
    <submittedName>
        <fullName evidence="2">SET domain containing 9</fullName>
    </submittedName>
</protein>
<feature type="domain" description="SET" evidence="1">
    <location>
        <begin position="116"/>
        <end position="291"/>
    </location>
</feature>
<dbReference type="InterPro" id="IPR040415">
    <property type="entry name" value="SETD9"/>
</dbReference>
<dbReference type="AlphaFoldDB" id="A0A8C5PCF9"/>
<reference evidence="2" key="2">
    <citation type="submission" date="2025-09" db="UniProtKB">
        <authorList>
            <consortium name="Ensembl"/>
        </authorList>
    </citation>
    <scope>IDENTIFICATION</scope>
</reference>
<evidence type="ECO:0000259" key="1">
    <source>
        <dbReference type="PROSITE" id="PS50280"/>
    </source>
</evidence>
<proteinExistence type="predicted"/>
<evidence type="ECO:0000313" key="3">
    <source>
        <dbReference type="Proteomes" id="UP000694569"/>
    </source>
</evidence>
<dbReference type="PANTHER" id="PTHR33524">
    <property type="entry name" value="C5ORF35"/>
    <property type="match status" value="1"/>
</dbReference>
<dbReference type="PANTHER" id="PTHR33524:SF2">
    <property type="entry name" value="SET DOMAIN-CONTAINING PROTEIN 9"/>
    <property type="match status" value="1"/>
</dbReference>
<organism evidence="2 3">
    <name type="scientific">Leptobrachium leishanense</name>
    <name type="common">Leishan spiny toad</name>
    <dbReference type="NCBI Taxonomy" id="445787"/>
    <lineage>
        <taxon>Eukaryota</taxon>
        <taxon>Metazoa</taxon>
        <taxon>Chordata</taxon>
        <taxon>Craniata</taxon>
        <taxon>Vertebrata</taxon>
        <taxon>Euteleostomi</taxon>
        <taxon>Amphibia</taxon>
        <taxon>Batrachia</taxon>
        <taxon>Anura</taxon>
        <taxon>Pelobatoidea</taxon>
        <taxon>Megophryidae</taxon>
        <taxon>Leptobrachium</taxon>
    </lineage>
</organism>
<dbReference type="OrthoDB" id="442460at2759"/>
<dbReference type="Ensembl" id="ENSLLET00000013319.1">
    <property type="protein sequence ID" value="ENSLLEP00000012822.1"/>
    <property type="gene ID" value="ENSLLEG00000008103.1"/>
</dbReference>
<dbReference type="PROSITE" id="PS50280">
    <property type="entry name" value="SET"/>
    <property type="match status" value="1"/>
</dbReference>
<evidence type="ECO:0000313" key="2">
    <source>
        <dbReference type="Ensembl" id="ENSLLEP00000012822.1"/>
    </source>
</evidence>
<reference evidence="2" key="1">
    <citation type="submission" date="2025-08" db="UniProtKB">
        <authorList>
            <consortium name="Ensembl"/>
        </authorList>
    </citation>
    <scope>IDENTIFICATION</scope>
</reference>
<dbReference type="InterPro" id="IPR046341">
    <property type="entry name" value="SET_dom_sf"/>
</dbReference>
<dbReference type="Gene3D" id="2.170.270.10">
    <property type="entry name" value="SET domain"/>
    <property type="match status" value="1"/>
</dbReference>
<dbReference type="Proteomes" id="UP000694569">
    <property type="component" value="Unplaced"/>
</dbReference>
<dbReference type="SUPFAM" id="SSF82199">
    <property type="entry name" value="SET domain"/>
    <property type="match status" value="1"/>
</dbReference>
<accession>A0A8C5PCF9</accession>
<dbReference type="InterPro" id="IPR001214">
    <property type="entry name" value="SET_dom"/>
</dbReference>
<dbReference type="CDD" id="cd10537">
    <property type="entry name" value="SET_SETD9"/>
    <property type="match status" value="1"/>
</dbReference>
<name>A0A8C5PCF9_9ANUR</name>
<gene>
    <name evidence="2" type="primary">SETD9</name>
</gene>
<dbReference type="GeneTree" id="ENSGT00390000001437"/>
<keyword evidence="3" id="KW-1185">Reference proteome</keyword>